<dbReference type="OrthoDB" id="76567at2759"/>
<comment type="caution">
    <text evidence="1">The sequence shown here is derived from an EMBL/GenBank/DDBJ whole genome shotgun (WGS) entry which is preliminary data.</text>
</comment>
<evidence type="ECO:0000313" key="2">
    <source>
        <dbReference type="Proteomes" id="UP000246702"/>
    </source>
</evidence>
<keyword evidence="2" id="KW-1185">Reference proteome</keyword>
<dbReference type="GeneID" id="37117979"/>
<dbReference type="AlphaFoldDB" id="A0A317W2P5"/>
<organism evidence="1 2">
    <name type="scientific">Aspergillus sclerotioniger CBS 115572</name>
    <dbReference type="NCBI Taxonomy" id="1450535"/>
    <lineage>
        <taxon>Eukaryota</taxon>
        <taxon>Fungi</taxon>
        <taxon>Dikarya</taxon>
        <taxon>Ascomycota</taxon>
        <taxon>Pezizomycotina</taxon>
        <taxon>Eurotiomycetes</taxon>
        <taxon>Eurotiomycetidae</taxon>
        <taxon>Eurotiales</taxon>
        <taxon>Aspergillaceae</taxon>
        <taxon>Aspergillus</taxon>
        <taxon>Aspergillus subgen. Circumdati</taxon>
    </lineage>
</organism>
<name>A0A317W2P5_9EURO</name>
<dbReference type="EMBL" id="MSFK01000021">
    <property type="protein sequence ID" value="PWY80846.1"/>
    <property type="molecule type" value="Genomic_DNA"/>
</dbReference>
<dbReference type="RefSeq" id="XP_025465448.1">
    <property type="nucleotide sequence ID" value="XM_025615836.1"/>
</dbReference>
<dbReference type="STRING" id="1450535.A0A317W2P5"/>
<protein>
    <submittedName>
        <fullName evidence="1">Uncharacterized protein</fullName>
    </submittedName>
</protein>
<accession>A0A317W2P5</accession>
<dbReference type="Proteomes" id="UP000246702">
    <property type="component" value="Unassembled WGS sequence"/>
</dbReference>
<gene>
    <name evidence="1" type="ORF">BO94DRAFT_587592</name>
</gene>
<reference evidence="1 2" key="1">
    <citation type="submission" date="2016-12" db="EMBL/GenBank/DDBJ databases">
        <title>The genomes of Aspergillus section Nigri reveals drivers in fungal speciation.</title>
        <authorList>
            <consortium name="DOE Joint Genome Institute"/>
            <person name="Vesth T.C."/>
            <person name="Nybo J."/>
            <person name="Theobald S."/>
            <person name="Brandl J."/>
            <person name="Frisvad J.C."/>
            <person name="Nielsen K.F."/>
            <person name="Lyhne E.K."/>
            <person name="Kogle M.E."/>
            <person name="Kuo A."/>
            <person name="Riley R."/>
            <person name="Clum A."/>
            <person name="Nolan M."/>
            <person name="Lipzen A."/>
            <person name="Salamov A."/>
            <person name="Henrissat B."/>
            <person name="Wiebenga A."/>
            <person name="De Vries R.P."/>
            <person name="Grigoriev I.V."/>
            <person name="Mortensen U.H."/>
            <person name="Andersen M.R."/>
            <person name="Baker S.E."/>
        </authorList>
    </citation>
    <scope>NUCLEOTIDE SEQUENCE [LARGE SCALE GENOMIC DNA]</scope>
    <source>
        <strain evidence="1 2">CBS 115572</strain>
    </source>
</reference>
<proteinExistence type="predicted"/>
<sequence>MEQPPSSQYSSHLVQQILNEIAQRVLTIRDHTELVFKDINPVNGLILCRRFVENANVERIHTQNPSLHGIQQQWGKNSNIDWVCDGRMTRDEGYRMMGIGVGTRFEGFTGYILSSDQPDLYVAGYWESIPSIVVEAGWSGSGDRLQAAKDLWLRGTSEVQVVVLLIWSKTLNNKVEGIAEVWSRAGEGGLAARRLAIFPEQNPLPYDDRIEFTKGQLIGLNTPISEPNTVLSLEMSQLRTLAEFVITLEFGMSPA</sequence>
<evidence type="ECO:0000313" key="1">
    <source>
        <dbReference type="EMBL" id="PWY80846.1"/>
    </source>
</evidence>